<sequence>MEQTIRWQVQTTLWAGLAVQFPAGFPAFFPRRKVVPIVFAGLPTDDFGSSLGQGLQPKRAQFPLGNVPDLRRSCSSPHPHLLVLSSRTLPPKAAAAAGRLHLHRQPPRDFLQESQSRVLLRR</sequence>
<proteinExistence type="predicted"/>
<organism evidence="1 2">
    <name type="scientific">Setaria viridis</name>
    <name type="common">Green bristlegrass</name>
    <name type="synonym">Setaria italica subsp. viridis</name>
    <dbReference type="NCBI Taxonomy" id="4556"/>
    <lineage>
        <taxon>Eukaryota</taxon>
        <taxon>Viridiplantae</taxon>
        <taxon>Streptophyta</taxon>
        <taxon>Embryophyta</taxon>
        <taxon>Tracheophyta</taxon>
        <taxon>Spermatophyta</taxon>
        <taxon>Magnoliopsida</taxon>
        <taxon>Liliopsida</taxon>
        <taxon>Poales</taxon>
        <taxon>Poaceae</taxon>
        <taxon>PACMAD clade</taxon>
        <taxon>Panicoideae</taxon>
        <taxon>Panicodae</taxon>
        <taxon>Paniceae</taxon>
        <taxon>Cenchrinae</taxon>
        <taxon>Setaria</taxon>
    </lineage>
</organism>
<dbReference type="Gramene" id="TKW00002">
    <property type="protein sequence ID" value="TKW00002"/>
    <property type="gene ID" value="SEVIR_8G080700v2"/>
</dbReference>
<protein>
    <submittedName>
        <fullName evidence="1">Uncharacterized protein</fullName>
    </submittedName>
</protein>
<evidence type="ECO:0000313" key="1">
    <source>
        <dbReference type="EMBL" id="TKW00002.1"/>
    </source>
</evidence>
<gene>
    <name evidence="1" type="ORF">SEVIR_8G080700v2</name>
</gene>
<evidence type="ECO:0000313" key="2">
    <source>
        <dbReference type="Proteomes" id="UP000298652"/>
    </source>
</evidence>
<dbReference type="Proteomes" id="UP000298652">
    <property type="component" value="Chromosome 8"/>
</dbReference>
<keyword evidence="2" id="KW-1185">Reference proteome</keyword>
<dbReference type="AlphaFoldDB" id="A0A4U6TEP6"/>
<dbReference type="EMBL" id="CM016559">
    <property type="protein sequence ID" value="TKW00002.1"/>
    <property type="molecule type" value="Genomic_DNA"/>
</dbReference>
<name>A0A4U6TEP6_SETVI</name>
<reference evidence="1" key="1">
    <citation type="submission" date="2019-03" db="EMBL/GenBank/DDBJ databases">
        <title>WGS assembly of Setaria viridis.</title>
        <authorList>
            <person name="Huang P."/>
            <person name="Jenkins J."/>
            <person name="Grimwood J."/>
            <person name="Barry K."/>
            <person name="Healey A."/>
            <person name="Mamidi S."/>
            <person name="Sreedasyam A."/>
            <person name="Shu S."/>
            <person name="Feldman M."/>
            <person name="Wu J."/>
            <person name="Yu Y."/>
            <person name="Chen C."/>
            <person name="Johnson J."/>
            <person name="Rokhsar D."/>
            <person name="Baxter I."/>
            <person name="Schmutz J."/>
            <person name="Brutnell T."/>
            <person name="Kellogg E."/>
        </authorList>
    </citation>
    <scope>NUCLEOTIDE SEQUENCE [LARGE SCALE GENOMIC DNA]</scope>
</reference>
<accession>A0A4U6TEP6</accession>